<feature type="compositionally biased region" description="Basic and acidic residues" evidence="1">
    <location>
        <begin position="47"/>
        <end position="59"/>
    </location>
</feature>
<dbReference type="AlphaFoldDB" id="A0ABD5SU50"/>
<name>A0ABD5SU50_9EURY</name>
<comment type="caution">
    <text evidence="2">The sequence shown here is derived from an EMBL/GenBank/DDBJ whole genome shotgun (WGS) entry which is preliminary data.</text>
</comment>
<sequence>MRRRDLLAGTTGAVCGLAGCTGSTFDRLQSDRPGTDGDEPATDSSADTDRTASESKSDDTIEVGDPDEVPFLDAHPPHEFELRNESEAARTISVSITAEGTGEGDGDDARGSDRDALLERDIDLAAGDAITLVLVEPRTYAITATTSSDDGTSEATVTDGVNRSPFDCTRSRSTLTLSDTGTQTESTSTSISCPTPAVADASLEVGGRECAGGTDEDGGTVEFADETVIVDGDITTPTPCHTLSLAETDYDERRDVLALTVAVGEQEGDTCIDCLGTANYAARIDLEGRYPERVEVHHETGDESQQITAAEYDYSASE</sequence>
<dbReference type="PROSITE" id="PS51257">
    <property type="entry name" value="PROKAR_LIPOPROTEIN"/>
    <property type="match status" value="1"/>
</dbReference>
<keyword evidence="3" id="KW-1185">Reference proteome</keyword>
<evidence type="ECO:0000313" key="3">
    <source>
        <dbReference type="Proteomes" id="UP001596383"/>
    </source>
</evidence>
<reference evidence="2 3" key="1">
    <citation type="journal article" date="2019" name="Int. J. Syst. Evol. Microbiol.">
        <title>The Global Catalogue of Microorganisms (GCM) 10K type strain sequencing project: providing services to taxonomists for standard genome sequencing and annotation.</title>
        <authorList>
            <consortium name="The Broad Institute Genomics Platform"/>
            <consortium name="The Broad Institute Genome Sequencing Center for Infectious Disease"/>
            <person name="Wu L."/>
            <person name="Ma J."/>
        </authorList>
    </citation>
    <scope>NUCLEOTIDE SEQUENCE [LARGE SCALE GENOMIC DNA]</scope>
    <source>
        <strain evidence="2 3">LMG 29247</strain>
    </source>
</reference>
<feature type="region of interest" description="Disordered" evidence="1">
    <location>
        <begin position="19"/>
        <end position="75"/>
    </location>
</feature>
<evidence type="ECO:0000256" key="1">
    <source>
        <dbReference type="SAM" id="MobiDB-lite"/>
    </source>
</evidence>
<dbReference type="Proteomes" id="UP001596383">
    <property type="component" value="Unassembled WGS sequence"/>
</dbReference>
<accession>A0ABD5SU50</accession>
<dbReference type="RefSeq" id="WP_273741448.1">
    <property type="nucleotide sequence ID" value="NZ_JAQIVI010000611.1"/>
</dbReference>
<dbReference type="EMBL" id="JBHSWV010000611">
    <property type="protein sequence ID" value="MFC6768705.1"/>
    <property type="molecule type" value="Genomic_DNA"/>
</dbReference>
<evidence type="ECO:0008006" key="4">
    <source>
        <dbReference type="Google" id="ProtNLM"/>
    </source>
</evidence>
<gene>
    <name evidence="2" type="ORF">ACFQE6_27950</name>
</gene>
<organism evidence="2 3">
    <name type="scientific">Natrinema soli</name>
    <dbReference type="NCBI Taxonomy" id="1930624"/>
    <lineage>
        <taxon>Archaea</taxon>
        <taxon>Methanobacteriati</taxon>
        <taxon>Methanobacteriota</taxon>
        <taxon>Stenosarchaea group</taxon>
        <taxon>Halobacteria</taxon>
        <taxon>Halobacteriales</taxon>
        <taxon>Natrialbaceae</taxon>
        <taxon>Natrinema</taxon>
    </lineage>
</organism>
<evidence type="ECO:0000313" key="2">
    <source>
        <dbReference type="EMBL" id="MFC6768705.1"/>
    </source>
</evidence>
<proteinExistence type="predicted"/>
<feature type="compositionally biased region" description="Acidic residues" evidence="1">
    <location>
        <begin position="60"/>
        <end position="70"/>
    </location>
</feature>
<protein>
    <recommendedName>
        <fullName evidence="4">Lipoprotein</fullName>
    </recommendedName>
</protein>